<proteinExistence type="predicted"/>
<dbReference type="EC" id="5.4.99.2" evidence="2"/>
<organism evidence="2">
    <name type="scientific">bioreactor metagenome</name>
    <dbReference type="NCBI Taxonomy" id="1076179"/>
    <lineage>
        <taxon>unclassified sequences</taxon>
        <taxon>metagenomes</taxon>
        <taxon>ecological metagenomes</taxon>
    </lineage>
</organism>
<reference evidence="2" key="1">
    <citation type="submission" date="2019-08" db="EMBL/GenBank/DDBJ databases">
        <authorList>
            <person name="Kucharzyk K."/>
            <person name="Murdoch R.W."/>
            <person name="Higgins S."/>
            <person name="Loffler F."/>
        </authorList>
    </citation>
    <scope>NUCLEOTIDE SEQUENCE</scope>
</reference>
<evidence type="ECO:0000313" key="2">
    <source>
        <dbReference type="EMBL" id="MPM81882.1"/>
    </source>
</evidence>
<dbReference type="GO" id="GO:0004494">
    <property type="term" value="F:methylmalonyl-CoA mutase activity"/>
    <property type="evidence" value="ECO:0007669"/>
    <property type="project" value="UniProtKB-EC"/>
</dbReference>
<dbReference type="SUPFAM" id="SSF51703">
    <property type="entry name" value="Cobalamin (vitamin B12)-dependent enzymes"/>
    <property type="match status" value="1"/>
</dbReference>
<dbReference type="InterPro" id="IPR016176">
    <property type="entry name" value="Cbl-dep_enz_cat"/>
</dbReference>
<gene>
    <name evidence="2" type="primary">mutB_17</name>
    <name evidence="2" type="ORF">SDC9_128939</name>
</gene>
<evidence type="ECO:0000259" key="1">
    <source>
        <dbReference type="Pfam" id="PF01642"/>
    </source>
</evidence>
<accession>A0A645CZ80</accession>
<keyword evidence="2" id="KW-0413">Isomerase</keyword>
<dbReference type="GO" id="GO:0031419">
    <property type="term" value="F:cobalamin binding"/>
    <property type="evidence" value="ECO:0007669"/>
    <property type="project" value="InterPro"/>
</dbReference>
<feature type="domain" description="Methylmalonyl-CoA mutase alpha/beta chain catalytic" evidence="1">
    <location>
        <begin position="1"/>
        <end position="142"/>
    </location>
</feature>
<sequence length="152" mass="16403">MEQLTDDLEAEIWKLIKQIDDMGGAVKAIEQGFQKGEIEDSAFAYAQGIDSGERVQVGVNRFTVEEEEKYEPLRVDPTIGEQQAARLTELRAGRDNAAVDAALAKIKAAAEGSDNLLYPMKEALQAKATIGEVCNALRGVWGTYTPSDAAGA</sequence>
<comment type="caution">
    <text evidence="2">The sequence shown here is derived from an EMBL/GenBank/DDBJ whole genome shotgun (WGS) entry which is preliminary data.</text>
</comment>
<dbReference type="Pfam" id="PF01642">
    <property type="entry name" value="MM_CoA_mutase"/>
    <property type="match status" value="1"/>
</dbReference>
<dbReference type="EMBL" id="VSSQ01031107">
    <property type="protein sequence ID" value="MPM81882.1"/>
    <property type="molecule type" value="Genomic_DNA"/>
</dbReference>
<dbReference type="PANTHER" id="PTHR48101">
    <property type="entry name" value="METHYLMALONYL-COA MUTASE, MITOCHONDRIAL-RELATED"/>
    <property type="match status" value="1"/>
</dbReference>
<name>A0A645CZ80_9ZZZZ</name>
<protein>
    <submittedName>
        <fullName evidence="2">Methylmalonyl-CoA mutase large subunit</fullName>
        <ecNumber evidence="2">5.4.99.2</ecNumber>
    </submittedName>
</protein>
<dbReference type="Gene3D" id="3.20.20.240">
    <property type="entry name" value="Methylmalonyl-CoA mutase"/>
    <property type="match status" value="1"/>
</dbReference>
<dbReference type="PANTHER" id="PTHR48101:SF1">
    <property type="entry name" value="METHYLMALONYL-COA MUTASE, LARGE SUBUNIT"/>
    <property type="match status" value="1"/>
</dbReference>
<dbReference type="InterPro" id="IPR006099">
    <property type="entry name" value="MeMalonylCoA_mutase_a/b_cat"/>
</dbReference>
<dbReference type="AlphaFoldDB" id="A0A645CZ80"/>